<dbReference type="SUPFAM" id="SSF50978">
    <property type="entry name" value="WD40 repeat-like"/>
    <property type="match status" value="1"/>
</dbReference>
<evidence type="ECO:0000256" key="2">
    <source>
        <dbReference type="SAM" id="MobiDB-lite"/>
    </source>
</evidence>
<proteinExistence type="predicted"/>
<keyword evidence="1" id="KW-0853">WD repeat</keyword>
<reference evidence="3" key="1">
    <citation type="submission" date="2021-02" db="EMBL/GenBank/DDBJ databases">
        <authorList>
            <person name="Nowell W R."/>
        </authorList>
    </citation>
    <scope>NUCLEOTIDE SEQUENCE</scope>
</reference>
<dbReference type="Proteomes" id="UP000682733">
    <property type="component" value="Unassembled WGS sequence"/>
</dbReference>
<organism evidence="3 5">
    <name type="scientific">Didymodactylos carnosus</name>
    <dbReference type="NCBI Taxonomy" id="1234261"/>
    <lineage>
        <taxon>Eukaryota</taxon>
        <taxon>Metazoa</taxon>
        <taxon>Spiralia</taxon>
        <taxon>Gnathifera</taxon>
        <taxon>Rotifera</taxon>
        <taxon>Eurotatoria</taxon>
        <taxon>Bdelloidea</taxon>
        <taxon>Philodinida</taxon>
        <taxon>Philodinidae</taxon>
        <taxon>Didymodactylos</taxon>
    </lineage>
</organism>
<dbReference type="InterPro" id="IPR015943">
    <property type="entry name" value="WD40/YVTN_repeat-like_dom_sf"/>
</dbReference>
<evidence type="ECO:0000313" key="4">
    <source>
        <dbReference type="EMBL" id="CAF4391544.1"/>
    </source>
</evidence>
<sequence length="371" mass="43477">DGAIYEWELATSKRLHEAVLKACGYTGLSLSADAKTVYAVGTDRKIKEILDAQQILREIPLTPEDMQPTSIALSHTGKSLIVGTSKGTVRSYKFPLTKADEFTEYLGHVGMINRLRITFQDEYIVSIGDDGLVILWKLQEHGVSKKDKESTFAEEILITKSDLEEKNTLIRELKQRVTELREENEYQLKLKEMNYAERIRDLTDKFMQEMENLKTKNTVVTGEKEKEANKHAEQVHDLLEKQNKELQDLESSNNQKLMLEYEKYQELQAKTQKTQEEYEKQIMELENRKEEEVTRQRMQYTTQLEKLKNDLILEREKTKQQSRDHEETKRQIEEDADEEILKMMQGNEQTLIECKEENISLKNKSTTFQRK</sequence>
<evidence type="ECO:0000313" key="5">
    <source>
        <dbReference type="Proteomes" id="UP000677228"/>
    </source>
</evidence>
<dbReference type="InterPro" id="IPR052993">
    <property type="entry name" value="CFA-57"/>
</dbReference>
<feature type="non-terminal residue" evidence="3">
    <location>
        <position position="1"/>
    </location>
</feature>
<dbReference type="InterPro" id="IPR036322">
    <property type="entry name" value="WD40_repeat_dom_sf"/>
</dbReference>
<dbReference type="PANTHER" id="PTHR32215:SF0">
    <property type="entry name" value="CILIA- AND FLAGELLA-ASSOCIATED PROTEIN 57"/>
    <property type="match status" value="1"/>
</dbReference>
<feature type="region of interest" description="Disordered" evidence="2">
    <location>
        <begin position="312"/>
        <end position="337"/>
    </location>
</feature>
<comment type="caution">
    <text evidence="3">The sequence shown here is derived from an EMBL/GenBank/DDBJ whole genome shotgun (WGS) entry which is preliminary data.</text>
</comment>
<evidence type="ECO:0000313" key="3">
    <source>
        <dbReference type="EMBL" id="CAF1588643.1"/>
    </source>
</evidence>
<accession>A0A8S2G2N5</accession>
<gene>
    <name evidence="3" type="ORF">OVA965_LOCUS41423</name>
    <name evidence="4" type="ORF">TMI583_LOCUS43065</name>
</gene>
<feature type="compositionally biased region" description="Basic and acidic residues" evidence="2">
    <location>
        <begin position="312"/>
        <end position="333"/>
    </location>
</feature>
<dbReference type="EMBL" id="CAJNOK010047642">
    <property type="protein sequence ID" value="CAF1588643.1"/>
    <property type="molecule type" value="Genomic_DNA"/>
</dbReference>
<dbReference type="PROSITE" id="PS50082">
    <property type="entry name" value="WD_REPEATS_2"/>
    <property type="match status" value="1"/>
</dbReference>
<protein>
    <recommendedName>
        <fullName evidence="6">WD repeat-containing protein 65</fullName>
    </recommendedName>
</protein>
<dbReference type="Gene3D" id="2.130.10.10">
    <property type="entry name" value="YVTN repeat-like/Quinoprotein amine dehydrogenase"/>
    <property type="match status" value="1"/>
</dbReference>
<feature type="non-terminal residue" evidence="3">
    <location>
        <position position="371"/>
    </location>
</feature>
<feature type="repeat" description="WD" evidence="1">
    <location>
        <begin position="105"/>
        <end position="146"/>
    </location>
</feature>
<evidence type="ECO:0008006" key="6">
    <source>
        <dbReference type="Google" id="ProtNLM"/>
    </source>
</evidence>
<dbReference type="Proteomes" id="UP000677228">
    <property type="component" value="Unassembled WGS sequence"/>
</dbReference>
<dbReference type="InterPro" id="IPR001680">
    <property type="entry name" value="WD40_rpt"/>
</dbReference>
<dbReference type="EMBL" id="CAJOBA010070969">
    <property type="protein sequence ID" value="CAF4391544.1"/>
    <property type="molecule type" value="Genomic_DNA"/>
</dbReference>
<dbReference type="PANTHER" id="PTHR32215">
    <property type="entry name" value="CILIA- AND FLAGELLA-ASSOCIATED PROTEIN 57"/>
    <property type="match status" value="1"/>
</dbReference>
<dbReference type="AlphaFoldDB" id="A0A8S2G2N5"/>
<name>A0A8S2G2N5_9BILA</name>
<evidence type="ECO:0000256" key="1">
    <source>
        <dbReference type="PROSITE-ProRule" id="PRU00221"/>
    </source>
</evidence>